<reference evidence="2" key="1">
    <citation type="submission" date="2025-08" db="UniProtKB">
        <authorList>
            <consortium name="RefSeq"/>
        </authorList>
    </citation>
    <scope>IDENTIFICATION</scope>
    <source>
        <tissue evidence="2">Young leaves</tissue>
    </source>
</reference>
<accession>A0A6J1E834</accession>
<protein>
    <submittedName>
        <fullName evidence="2">Tripeptidyl-peptidase 2-like</fullName>
    </submittedName>
</protein>
<gene>
    <name evidence="2" type="primary">LOC111430267</name>
</gene>
<dbReference type="RefSeq" id="XP_022922210.1">
    <property type="nucleotide sequence ID" value="XM_023066442.1"/>
</dbReference>
<dbReference type="InterPro" id="IPR046939">
    <property type="entry name" value="TPPII_C_sf"/>
</dbReference>
<organism evidence="1 2">
    <name type="scientific">Cucurbita moschata</name>
    <name type="common">Winter crookneck squash</name>
    <name type="synonym">Cucurbita pepo var. moschata</name>
    <dbReference type="NCBI Taxonomy" id="3662"/>
    <lineage>
        <taxon>Eukaryota</taxon>
        <taxon>Viridiplantae</taxon>
        <taxon>Streptophyta</taxon>
        <taxon>Embryophyta</taxon>
        <taxon>Tracheophyta</taxon>
        <taxon>Spermatophyta</taxon>
        <taxon>Magnoliopsida</taxon>
        <taxon>eudicotyledons</taxon>
        <taxon>Gunneridae</taxon>
        <taxon>Pentapetalae</taxon>
        <taxon>rosids</taxon>
        <taxon>fabids</taxon>
        <taxon>Cucurbitales</taxon>
        <taxon>Cucurbitaceae</taxon>
        <taxon>Cucurbiteae</taxon>
        <taxon>Cucurbita</taxon>
    </lineage>
</organism>
<sequence length="139" mass="15808">MEVTRDQLAEALYQNGLALAELESLKTKVENASTLAPKDAIDAGKSEDSFEENFKELKKWVDVKTSKFGTLAVLREKRRGRLGAALKVVNDVIENDGDTPKKKLYELKLSLLEEIGWSHLVSYEKQWMHVRFPTTLPLF</sequence>
<dbReference type="GeneID" id="111430267"/>
<dbReference type="Proteomes" id="UP000504609">
    <property type="component" value="Unplaced"/>
</dbReference>
<proteinExistence type="predicted"/>
<name>A0A6J1E834_CUCMO</name>
<dbReference type="KEGG" id="cmos:111430267"/>
<dbReference type="AlphaFoldDB" id="A0A6J1E834"/>
<dbReference type="Gene3D" id="1.25.40.710">
    <property type="match status" value="1"/>
</dbReference>
<evidence type="ECO:0000313" key="1">
    <source>
        <dbReference type="Proteomes" id="UP000504609"/>
    </source>
</evidence>
<keyword evidence="1" id="KW-1185">Reference proteome</keyword>
<evidence type="ECO:0000313" key="2">
    <source>
        <dbReference type="RefSeq" id="XP_022922210.1"/>
    </source>
</evidence>